<dbReference type="Proteomes" id="UP000294813">
    <property type="component" value="Unassembled WGS sequence"/>
</dbReference>
<accession>A0A4R2RWM4</accession>
<dbReference type="RefSeq" id="WP_131917591.1">
    <property type="nucleotide sequence ID" value="NZ_JAOQNU010000001.1"/>
</dbReference>
<dbReference type="EMBL" id="SLXT01000001">
    <property type="protein sequence ID" value="TCP68862.1"/>
    <property type="molecule type" value="Genomic_DNA"/>
</dbReference>
<dbReference type="OrthoDB" id="1809602at2"/>
<evidence type="ECO:0000313" key="2">
    <source>
        <dbReference type="Proteomes" id="UP000294813"/>
    </source>
</evidence>
<comment type="caution">
    <text evidence="1">The sequence shown here is derived from an EMBL/GenBank/DDBJ whole genome shotgun (WGS) entry which is preliminary data.</text>
</comment>
<sequence>MPLINLCCSSNCPTVWVDSDDDRVMLTDDYGGRTEHTKAELRAFIDQQGQSVASQLRIDDQHGGTVQLTDAEFRKLARLFLEYEQK</sequence>
<keyword evidence="2" id="KW-1185">Reference proteome</keyword>
<dbReference type="AlphaFoldDB" id="A0A4R2RWM4"/>
<proteinExistence type="predicted"/>
<name>A0A4R2RWM4_9FIRM</name>
<evidence type="ECO:0000313" key="1">
    <source>
        <dbReference type="EMBL" id="TCP68862.1"/>
    </source>
</evidence>
<reference evidence="1 2" key="1">
    <citation type="submission" date="2019-03" db="EMBL/GenBank/DDBJ databases">
        <title>Genomic Encyclopedia of Type Strains, Phase IV (KMG-IV): sequencing the most valuable type-strain genomes for metagenomic binning, comparative biology and taxonomic classification.</title>
        <authorList>
            <person name="Goeker M."/>
        </authorList>
    </citation>
    <scope>NUCLEOTIDE SEQUENCE [LARGE SCALE GENOMIC DNA]</scope>
    <source>
        <strain evidence="1 2">DSM 11170</strain>
    </source>
</reference>
<gene>
    <name evidence="1" type="ORF">EDD73_10123</name>
</gene>
<protein>
    <submittedName>
        <fullName evidence="1">Uncharacterized protein</fullName>
    </submittedName>
</protein>
<organism evidence="1 2">
    <name type="scientific">Heliophilum fasciatum</name>
    <dbReference type="NCBI Taxonomy" id="35700"/>
    <lineage>
        <taxon>Bacteria</taxon>
        <taxon>Bacillati</taxon>
        <taxon>Bacillota</taxon>
        <taxon>Clostridia</taxon>
        <taxon>Eubacteriales</taxon>
        <taxon>Heliobacteriaceae</taxon>
        <taxon>Heliophilum</taxon>
    </lineage>
</organism>